<dbReference type="Gene3D" id="2.60.120.650">
    <property type="entry name" value="Cupin"/>
    <property type="match status" value="1"/>
</dbReference>
<dbReference type="GO" id="GO:0003712">
    <property type="term" value="F:transcription coregulator activity"/>
    <property type="evidence" value="ECO:0007669"/>
    <property type="project" value="TreeGrafter"/>
</dbReference>
<dbReference type="Proteomes" id="UP001154329">
    <property type="component" value="Chromosome 1"/>
</dbReference>
<evidence type="ECO:0000313" key="12">
    <source>
        <dbReference type="Proteomes" id="UP001154329"/>
    </source>
</evidence>
<keyword evidence="12" id="KW-1185">Reference proteome</keyword>
<dbReference type="GO" id="GO:0000785">
    <property type="term" value="C:chromatin"/>
    <property type="evidence" value="ECO:0007669"/>
    <property type="project" value="TreeGrafter"/>
</dbReference>
<dbReference type="EMBL" id="OU899034">
    <property type="protein sequence ID" value="CAH1714144.1"/>
    <property type="molecule type" value="Genomic_DNA"/>
</dbReference>
<sequence length="1050" mass="120644">MLPLNGAQSNNLQLQTDIEMKMMSEYTEVISSSDAEQVIEYEIVADGEFENNTFTNLSNDTYNDNQDSISRCKMSIEELSTSSNKNQSLSDSELGNKKLKYFEINLPNNSYNDIQDSISICEMSKKDLSPLSNTNYISKVKNENTGMDHLIKSEIDDTHEKNKRSIEAEIRLENAFRECIIEMNSDLSIDEEDIFNNILKQLNENGSTIETNHKRKTLLSDEFDTDADADTDTISNNWTCDIQKEHSYFEKNNEKVIVNDKIDQYNAISEQSPKSCQEIINGNGIHNNMCFDHCEIKDFIKTHKRFLQKSICLNLPSTIDKCIECRVHQMKNNLTKREYDTITCRFYAFRELKYTKSGILAVAGYPDPFKNIGLIDMGMWLPGKHSSAPSDFNIKASTKILEDAGGQFCIFVRDEKEALNLNLPSNGKTRKIVWKKCVKGVREMCDVCKTTIFNHHWSCGKCGFVVCVDCFRAKLKGARLTEKQNIIQRNFNKKIWLLCSNQKEHQVENLSITQILAGNALEYISDLMHDTCYSRNIPLNCNCEKSKKIMPSGYIDSTLNEFLTNVYGKSSSDDSDDTDDTDDTDDIDDADDNEEQTLGMQDLIKKQHFKYFNSIKGNEGVKSDYKVSTRISREDIEDKLCTAEYIRKKKWFTPQISLLSNDETHAPHMWLCEGHLLRLLDPKSDINYTIFQEQWKRGQPVLVSDVGNKLNSSLWHPESFSRDFGDQINDLINCTTGNVISDQPMSKFWNGFENAEERLCDKQGNVMLLKLKDWPPSADFAETLPDRFQDLMNCLPLKEYTHRNGKYNLASRLPDCFVRPDLGPKMYTAYGNSSTKHKEVGTTNLHLDISDAVNVMVYVAITKNCKEYDHNWYVKEALQVIEEAGCDDLTMRRIYVDGETPGALWHIYHASDADSIRDLLIKVAVEHGTPLEQFSDPIHDQSHYLDEYLRERLYREYGVKGYAIVQYYGDAVFIPAGAPHQVRNLHNCIKVAEDFVSPENVHHSFRMTQEFRHLTDSHTNHEDKLQIKNIVFHAVKDSVSVLMHNKPRLL</sequence>
<proteinExistence type="predicted"/>
<comment type="cofactor">
    <cofactor evidence="1">
        <name>Fe(2+)</name>
        <dbReference type="ChEBI" id="CHEBI:29033"/>
    </cofactor>
</comment>
<dbReference type="GO" id="GO:0000118">
    <property type="term" value="C:histone deacetylase complex"/>
    <property type="evidence" value="ECO:0007669"/>
    <property type="project" value="TreeGrafter"/>
</dbReference>
<reference evidence="11" key="2">
    <citation type="submission" date="2022-10" db="EMBL/GenBank/DDBJ databases">
        <authorList>
            <consortium name="ENA_rothamsted_submissions"/>
            <consortium name="culmorum"/>
            <person name="King R."/>
        </authorList>
    </citation>
    <scope>NUCLEOTIDE SEQUENCE</scope>
</reference>
<evidence type="ECO:0000256" key="5">
    <source>
        <dbReference type="ARBA" id="ARBA00023004"/>
    </source>
</evidence>
<dbReference type="Pfam" id="PF02373">
    <property type="entry name" value="JmjC"/>
    <property type="match status" value="1"/>
</dbReference>
<accession>A0A9P0ISF6</accession>
<dbReference type="GO" id="GO:0006357">
    <property type="term" value="P:regulation of transcription by RNA polymerase II"/>
    <property type="evidence" value="ECO:0007669"/>
    <property type="project" value="TreeGrafter"/>
</dbReference>
<feature type="domain" description="JmjC" evidence="10">
    <location>
        <begin position="802"/>
        <end position="1012"/>
    </location>
</feature>
<keyword evidence="3" id="KW-0479">Metal-binding</keyword>
<evidence type="ECO:0000256" key="6">
    <source>
        <dbReference type="ARBA" id="ARBA00023242"/>
    </source>
</evidence>
<evidence type="ECO:0000256" key="4">
    <source>
        <dbReference type="ARBA" id="ARBA00023002"/>
    </source>
</evidence>
<keyword evidence="5" id="KW-0408">Iron</keyword>
<keyword evidence="6" id="KW-0539">Nucleus</keyword>
<evidence type="ECO:0000313" key="11">
    <source>
        <dbReference type="EMBL" id="CAH1714144.1"/>
    </source>
</evidence>
<dbReference type="GO" id="GO:0046872">
    <property type="term" value="F:metal ion binding"/>
    <property type="evidence" value="ECO:0007669"/>
    <property type="project" value="UniProtKB-KW"/>
</dbReference>
<gene>
    <name evidence="11" type="ORF">APHIGO_LOCUS2660</name>
</gene>
<dbReference type="SMART" id="SM00558">
    <property type="entry name" value="JmjC"/>
    <property type="match status" value="1"/>
</dbReference>
<dbReference type="EC" id="1.14.11.65" evidence="7"/>
<evidence type="ECO:0000256" key="8">
    <source>
        <dbReference type="ARBA" id="ARBA00047648"/>
    </source>
</evidence>
<dbReference type="AlphaFoldDB" id="A0A9P0ISF6"/>
<dbReference type="InterPro" id="IPR003347">
    <property type="entry name" value="JmjC_dom"/>
</dbReference>
<evidence type="ECO:0000256" key="2">
    <source>
        <dbReference type="ARBA" id="ARBA00004123"/>
    </source>
</evidence>
<evidence type="ECO:0000259" key="10">
    <source>
        <dbReference type="PROSITE" id="PS51184"/>
    </source>
</evidence>
<feature type="compositionally biased region" description="Acidic residues" evidence="9">
    <location>
        <begin position="573"/>
        <end position="592"/>
    </location>
</feature>
<dbReference type="PROSITE" id="PS51184">
    <property type="entry name" value="JMJC"/>
    <property type="match status" value="1"/>
</dbReference>
<feature type="region of interest" description="Disordered" evidence="9">
    <location>
        <begin position="568"/>
        <end position="592"/>
    </location>
</feature>
<dbReference type="FunFam" id="2.60.120.650:FF:000004">
    <property type="entry name" value="Putative lysine-specific demethylase 3B"/>
    <property type="match status" value="1"/>
</dbReference>
<reference evidence="11" key="1">
    <citation type="submission" date="2022-02" db="EMBL/GenBank/DDBJ databases">
        <authorList>
            <person name="King R."/>
        </authorList>
    </citation>
    <scope>NUCLEOTIDE SEQUENCE</scope>
</reference>
<dbReference type="GO" id="GO:0140683">
    <property type="term" value="F:histone H3K9me/H3K9me2 demethylase activity"/>
    <property type="evidence" value="ECO:0007669"/>
    <property type="project" value="UniProtKB-EC"/>
</dbReference>
<keyword evidence="4" id="KW-0560">Oxidoreductase</keyword>
<comment type="catalytic activity">
    <reaction evidence="8">
        <text>N(6),N(6)-dimethyl-L-lysyl(9)-[histone H3] + 2 2-oxoglutarate + 2 O2 = L-lysyl(9)-[histone H3] + 2 formaldehyde + 2 succinate + 2 CO2</text>
        <dbReference type="Rhea" id="RHEA:60188"/>
        <dbReference type="Rhea" id="RHEA-COMP:15541"/>
        <dbReference type="Rhea" id="RHEA-COMP:15546"/>
        <dbReference type="ChEBI" id="CHEBI:15379"/>
        <dbReference type="ChEBI" id="CHEBI:16526"/>
        <dbReference type="ChEBI" id="CHEBI:16810"/>
        <dbReference type="ChEBI" id="CHEBI:16842"/>
        <dbReference type="ChEBI" id="CHEBI:29969"/>
        <dbReference type="ChEBI" id="CHEBI:30031"/>
        <dbReference type="ChEBI" id="CHEBI:61976"/>
        <dbReference type="EC" id="1.14.11.65"/>
    </reaction>
</comment>
<name>A0A9P0ISF6_APHGO</name>
<evidence type="ECO:0000256" key="1">
    <source>
        <dbReference type="ARBA" id="ARBA00001954"/>
    </source>
</evidence>
<organism evidence="11 12">
    <name type="scientific">Aphis gossypii</name>
    <name type="common">Cotton aphid</name>
    <dbReference type="NCBI Taxonomy" id="80765"/>
    <lineage>
        <taxon>Eukaryota</taxon>
        <taxon>Metazoa</taxon>
        <taxon>Ecdysozoa</taxon>
        <taxon>Arthropoda</taxon>
        <taxon>Hexapoda</taxon>
        <taxon>Insecta</taxon>
        <taxon>Pterygota</taxon>
        <taxon>Neoptera</taxon>
        <taxon>Paraneoptera</taxon>
        <taxon>Hemiptera</taxon>
        <taxon>Sternorrhyncha</taxon>
        <taxon>Aphidomorpha</taxon>
        <taxon>Aphidoidea</taxon>
        <taxon>Aphididae</taxon>
        <taxon>Aphidini</taxon>
        <taxon>Aphis</taxon>
        <taxon>Aphis</taxon>
    </lineage>
</organism>
<evidence type="ECO:0000256" key="3">
    <source>
        <dbReference type="ARBA" id="ARBA00022723"/>
    </source>
</evidence>
<dbReference type="PANTHER" id="PTHR12549">
    <property type="entry name" value="JMJC DOMAIN-CONTAINING HISTONE DEMETHYLATION PROTEIN"/>
    <property type="match status" value="1"/>
</dbReference>
<dbReference type="PANTHER" id="PTHR12549:SF38">
    <property type="entry name" value="JMJC DOMAIN-CONTAINING HISTONE DEMETHYLASE 2, ISOFORM A"/>
    <property type="match status" value="1"/>
</dbReference>
<evidence type="ECO:0000256" key="7">
    <source>
        <dbReference type="ARBA" id="ARBA00038951"/>
    </source>
</evidence>
<dbReference type="SUPFAM" id="SSF51197">
    <property type="entry name" value="Clavaminate synthase-like"/>
    <property type="match status" value="1"/>
</dbReference>
<protein>
    <recommendedName>
        <fullName evidence="7">[histone H3]-dimethyl-L-lysine(9) demethylase</fullName>
        <ecNumber evidence="7">1.14.11.65</ecNumber>
    </recommendedName>
</protein>
<comment type="subcellular location">
    <subcellularLocation>
        <location evidence="2">Nucleus</location>
    </subcellularLocation>
</comment>
<dbReference type="GO" id="GO:0031490">
    <property type="term" value="F:chromatin DNA binding"/>
    <property type="evidence" value="ECO:0007669"/>
    <property type="project" value="TreeGrafter"/>
</dbReference>
<dbReference type="InterPro" id="IPR045109">
    <property type="entry name" value="LSDs-like"/>
</dbReference>
<evidence type="ECO:0000256" key="9">
    <source>
        <dbReference type="SAM" id="MobiDB-lite"/>
    </source>
</evidence>